<dbReference type="EMBL" id="DTET01000120">
    <property type="protein sequence ID" value="HGV66671.1"/>
    <property type="molecule type" value="Genomic_DNA"/>
</dbReference>
<reference evidence="2" key="1">
    <citation type="journal article" date="2020" name="mSystems">
        <title>Genome- and Community-Level Interaction Insights into Carbon Utilization and Element Cycling Functions of Hydrothermarchaeota in Hydrothermal Sediment.</title>
        <authorList>
            <person name="Zhou Z."/>
            <person name="Liu Y."/>
            <person name="Xu W."/>
            <person name="Pan J."/>
            <person name="Luo Z.H."/>
            <person name="Li M."/>
        </authorList>
    </citation>
    <scope>NUCLEOTIDE SEQUENCE [LARGE SCALE GENOMIC DNA]</scope>
    <source>
        <strain evidence="2">SpSt-721</strain>
    </source>
</reference>
<dbReference type="InterPro" id="IPR029044">
    <property type="entry name" value="Nucleotide-diphossugar_trans"/>
</dbReference>
<dbReference type="InterPro" id="IPR025877">
    <property type="entry name" value="MobA-like_NTP_Trfase"/>
</dbReference>
<dbReference type="SUPFAM" id="SSF53448">
    <property type="entry name" value="Nucleotide-diphospho-sugar transferases"/>
    <property type="match status" value="1"/>
</dbReference>
<accession>A0A7J3QFL5</accession>
<comment type="caution">
    <text evidence="2">The sequence shown here is derived from an EMBL/GenBank/DDBJ whole genome shotgun (WGS) entry which is preliminary data.</text>
</comment>
<feature type="domain" description="MobA-like NTP transferase" evidence="1">
    <location>
        <begin position="8"/>
        <end position="170"/>
    </location>
</feature>
<gene>
    <name evidence="2" type="ORF">ENV02_02490</name>
</gene>
<protein>
    <submittedName>
        <fullName evidence="2">Nucleotidyltransferase family protein</fullName>
    </submittedName>
</protein>
<evidence type="ECO:0000259" key="1">
    <source>
        <dbReference type="Pfam" id="PF12804"/>
    </source>
</evidence>
<name>A0A7J3QFL5_9CREN</name>
<evidence type="ECO:0000313" key="2">
    <source>
        <dbReference type="EMBL" id="HGV66671.1"/>
    </source>
</evidence>
<proteinExistence type="predicted"/>
<sequence>MIHLISSIILAAGQSTRFNGNKLLYLLKFEKEFMPMIRITALKFIKSGVDEVIIVIGYEWQKIMEAIMDLENVKIVYNPNYSIGMSESVKKGLKAVMRYSDLVLLHPADVPFIKVETIRKVIEISLKNNDFVTIPCYKCKGGHPLIIPRKFMNIAIEINEKEMGLKGFLRKVPIYKVEVNDIGILVDIDTRLDIERAKELGLLEF</sequence>
<dbReference type="CDD" id="cd04182">
    <property type="entry name" value="GT_2_like_f"/>
    <property type="match status" value="1"/>
</dbReference>
<dbReference type="Pfam" id="PF12804">
    <property type="entry name" value="NTP_transf_3"/>
    <property type="match status" value="1"/>
</dbReference>
<dbReference type="PANTHER" id="PTHR43777">
    <property type="entry name" value="MOLYBDENUM COFACTOR CYTIDYLYLTRANSFERASE"/>
    <property type="match status" value="1"/>
</dbReference>
<dbReference type="Gene3D" id="3.90.550.10">
    <property type="entry name" value="Spore Coat Polysaccharide Biosynthesis Protein SpsA, Chain A"/>
    <property type="match status" value="1"/>
</dbReference>
<dbReference type="GO" id="GO:0016779">
    <property type="term" value="F:nucleotidyltransferase activity"/>
    <property type="evidence" value="ECO:0007669"/>
    <property type="project" value="UniProtKB-ARBA"/>
</dbReference>
<organism evidence="2">
    <name type="scientific">Ignisphaera aggregans</name>
    <dbReference type="NCBI Taxonomy" id="334771"/>
    <lineage>
        <taxon>Archaea</taxon>
        <taxon>Thermoproteota</taxon>
        <taxon>Thermoprotei</taxon>
        <taxon>Desulfurococcales</taxon>
        <taxon>Desulfurococcaceae</taxon>
        <taxon>Ignisphaera</taxon>
    </lineage>
</organism>
<dbReference type="PANTHER" id="PTHR43777:SF1">
    <property type="entry name" value="MOLYBDENUM COFACTOR CYTIDYLYLTRANSFERASE"/>
    <property type="match status" value="1"/>
</dbReference>
<dbReference type="AlphaFoldDB" id="A0A7J3QFL5"/>
<keyword evidence="2" id="KW-0808">Transferase</keyword>